<organism evidence="3 5">
    <name type="scientific">Actinobaculum suis</name>
    <dbReference type="NCBI Taxonomy" id="1657"/>
    <lineage>
        <taxon>Bacteria</taxon>
        <taxon>Bacillati</taxon>
        <taxon>Actinomycetota</taxon>
        <taxon>Actinomycetes</taxon>
        <taxon>Actinomycetales</taxon>
        <taxon>Actinomycetaceae</taxon>
        <taxon>Actinobaculum</taxon>
    </lineage>
</organism>
<protein>
    <submittedName>
        <fullName evidence="3">Phage terminase, large subunit</fullName>
    </submittedName>
</protein>
<proteinExistence type="predicted"/>
<name>A0A0K9ESV0_9ACTO</name>
<reference evidence="2" key="2">
    <citation type="submission" date="2016-10" db="EMBL/GenBank/DDBJ databases">
        <authorList>
            <person name="Varghese N."/>
            <person name="Submissions S."/>
        </authorList>
    </citation>
    <scope>NUCLEOTIDE SEQUENCE</scope>
    <source>
        <strain evidence="2">DSM 20639</strain>
    </source>
</reference>
<evidence type="ECO:0000313" key="1">
    <source>
        <dbReference type="EMBL" id="MDY5152542.1"/>
    </source>
</evidence>
<gene>
    <name evidence="3" type="ORF">NCTC10327_00245</name>
    <name evidence="1" type="ORF">R6G71_00490</name>
    <name evidence="2" type="ORF">SAMN05421878_1083</name>
</gene>
<evidence type="ECO:0000313" key="2">
    <source>
        <dbReference type="EMBL" id="SDE39644.1"/>
    </source>
</evidence>
<reference evidence="1" key="4">
    <citation type="submission" date="2023-10" db="EMBL/GenBank/DDBJ databases">
        <title>Whole Genome based description of the genera Actinobaculum and Actinotignum reveals a complex phylogenetic relationship within the species included in the genus Actinotignum.</title>
        <authorList>
            <person name="Jensen C.S."/>
            <person name="Dargis R."/>
            <person name="Kemp M."/>
            <person name="Christensen J.J."/>
        </authorList>
    </citation>
    <scope>NUCLEOTIDE SEQUENCE</scope>
    <source>
        <strain evidence="1">Actinobaculum_suis_CCUG19206T</strain>
    </source>
</reference>
<reference evidence="4" key="1">
    <citation type="submission" date="2016-10" db="EMBL/GenBank/DDBJ databases">
        <authorList>
            <person name="Varghese N."/>
        </authorList>
    </citation>
    <scope>NUCLEOTIDE SEQUENCE [LARGE SCALE GENOMIC DNA]</scope>
    <source>
        <strain evidence="4">DSM 20639</strain>
    </source>
</reference>
<accession>A0A0K9ESV0</accession>
<dbReference type="PATRIC" id="fig|1657.3.peg.1541"/>
<evidence type="ECO:0000313" key="5">
    <source>
        <dbReference type="Proteomes" id="UP000269974"/>
    </source>
</evidence>
<dbReference type="EMBL" id="FNAU01000008">
    <property type="protein sequence ID" value="SDE39644.1"/>
    <property type="molecule type" value="Genomic_DNA"/>
</dbReference>
<reference evidence="3 5" key="3">
    <citation type="submission" date="2018-11" db="EMBL/GenBank/DDBJ databases">
        <authorList>
            <consortium name="Pathogen Informatics"/>
        </authorList>
    </citation>
    <scope>NUCLEOTIDE SEQUENCE [LARGE SCALE GENOMIC DNA]</scope>
    <source>
        <strain evidence="3 5">NCTC10327</strain>
    </source>
</reference>
<keyword evidence="4" id="KW-1185">Reference proteome</keyword>
<sequence>MSLWFLAAAGFLETVEGDVVHYVHIEARIEQLGECFDIHEIAFDSLIWWADRYGVISAPRAGGDEPRRAIRAQLTPLGV</sequence>
<dbReference type="Proteomes" id="UP001273799">
    <property type="component" value="Unassembled WGS sequence"/>
</dbReference>
<dbReference type="Proteomes" id="UP000269974">
    <property type="component" value="Unassembled WGS sequence"/>
</dbReference>
<dbReference type="EMBL" id="UYIO01000001">
    <property type="protein sequence ID" value="VDG75540.1"/>
    <property type="molecule type" value="Genomic_DNA"/>
</dbReference>
<evidence type="ECO:0000313" key="4">
    <source>
        <dbReference type="Proteomes" id="UP000182744"/>
    </source>
</evidence>
<dbReference type="EMBL" id="JAWNFU010000001">
    <property type="protein sequence ID" value="MDY5152542.1"/>
    <property type="molecule type" value="Genomic_DNA"/>
</dbReference>
<dbReference type="RefSeq" id="WP_049620044.1">
    <property type="nucleotide sequence ID" value="NZ_FNAU01000008.1"/>
</dbReference>
<dbReference type="AlphaFoldDB" id="A0A0K9ESV0"/>
<dbReference type="Proteomes" id="UP000182744">
    <property type="component" value="Unassembled WGS sequence"/>
</dbReference>
<evidence type="ECO:0000313" key="3">
    <source>
        <dbReference type="EMBL" id="VDG75540.1"/>
    </source>
</evidence>